<dbReference type="GO" id="GO:0016887">
    <property type="term" value="F:ATP hydrolysis activity"/>
    <property type="evidence" value="ECO:0007669"/>
    <property type="project" value="InterPro"/>
</dbReference>
<dbReference type="AlphaFoldDB" id="G0IXZ1"/>
<dbReference type="EMBL" id="CP002955">
    <property type="protein sequence ID" value="AEL24324.1"/>
    <property type="molecule type" value="Genomic_DNA"/>
</dbReference>
<gene>
    <name evidence="2" type="ordered locus">Cycma_0549</name>
</gene>
<dbReference type="InterPro" id="IPR049945">
    <property type="entry name" value="AAA_22"/>
</dbReference>
<proteinExistence type="predicted"/>
<dbReference type="Pfam" id="PF13401">
    <property type="entry name" value="AAA_22"/>
    <property type="match status" value="1"/>
</dbReference>
<dbReference type="Proteomes" id="UP000001635">
    <property type="component" value="Chromosome"/>
</dbReference>
<dbReference type="InterPro" id="IPR027417">
    <property type="entry name" value="P-loop_NTPase"/>
</dbReference>
<dbReference type="KEGG" id="cmr:Cycma_0549"/>
<keyword evidence="3" id="KW-1185">Reference proteome</keyword>
<accession>G0IXZ1</accession>
<organism evidence="2 3">
    <name type="scientific">Cyclobacterium marinum (strain ATCC 25205 / DSM 745 / LMG 13164 / NCIMB 1802)</name>
    <name type="common">Flectobacillus marinus</name>
    <dbReference type="NCBI Taxonomy" id="880070"/>
    <lineage>
        <taxon>Bacteria</taxon>
        <taxon>Pseudomonadati</taxon>
        <taxon>Bacteroidota</taxon>
        <taxon>Cytophagia</taxon>
        <taxon>Cytophagales</taxon>
        <taxon>Cyclobacteriaceae</taxon>
        <taxon>Cyclobacterium</taxon>
    </lineage>
</organism>
<evidence type="ECO:0000313" key="2">
    <source>
        <dbReference type="EMBL" id="AEL24324.1"/>
    </source>
</evidence>
<name>G0IXZ1_CYCMS</name>
<sequence>MNNEHKKQVSQAINAWIEEGNNERSQNQLCKISKVSPAIVQAIRAGESTYKASKSSEKSIQIVDSHFYKLAEAVGLKFEKEIHFNNQNFTQVHNLCRYAQGKHRRGIIDSVDSGAGKTYALEAYAKTNRNAIYIKATSMMKGRDLITKIMEVLKITPRGRRAVTHLDQITERFIQPGNVIIIDELEHSSPDMWRVIKDIEDATYNKIGLILAGKGLITELHTAAVRNKKLMPQVWRRFKNNKIKLKALSRNNVIAACEEHGITDKPVQRLLSKHVEDWSQLNEYIKDIHDMLISRALEVTEDTVKQLFELDEYSNF</sequence>
<dbReference type="OrthoDB" id="1426482at2"/>
<dbReference type="SUPFAM" id="SSF52540">
    <property type="entry name" value="P-loop containing nucleoside triphosphate hydrolases"/>
    <property type="match status" value="1"/>
</dbReference>
<protein>
    <recommendedName>
        <fullName evidence="1">ORC1/DEAH AAA+ ATPase domain-containing protein</fullName>
    </recommendedName>
</protein>
<dbReference type="eggNOG" id="COG2842">
    <property type="taxonomic scope" value="Bacteria"/>
</dbReference>
<dbReference type="STRING" id="880070.Cycma_0549"/>
<dbReference type="HOGENOM" id="CLU_879168_0_0_10"/>
<reference evidence="3" key="1">
    <citation type="submission" date="2011-07" db="EMBL/GenBank/DDBJ databases">
        <title>The complete genome of Cyclobacterium marinum DSM 745.</title>
        <authorList>
            <person name="Lucas S."/>
            <person name="Han J."/>
            <person name="Lapidus A."/>
            <person name="Bruce D."/>
            <person name="Goodwin L."/>
            <person name="Pitluck S."/>
            <person name="Peters L."/>
            <person name="Kyrpides N."/>
            <person name="Mavromatis K."/>
            <person name="Ivanova N."/>
            <person name="Ovchinnikova G."/>
            <person name="Chertkov O."/>
            <person name="Detter J.C."/>
            <person name="Tapia R."/>
            <person name="Han C."/>
            <person name="Land M."/>
            <person name="Hauser L."/>
            <person name="Markowitz V."/>
            <person name="Cheng J.-F."/>
            <person name="Hugenholtz P."/>
            <person name="Woyke T."/>
            <person name="Wu D."/>
            <person name="Tindall B."/>
            <person name="Schuetze A."/>
            <person name="Brambilla E."/>
            <person name="Klenk H.-P."/>
            <person name="Eisen J.A."/>
        </authorList>
    </citation>
    <scope>NUCLEOTIDE SEQUENCE [LARGE SCALE GENOMIC DNA]</scope>
    <source>
        <strain evidence="3">ATCC 25205 / DSM 745 / LMG 13164 / NCIMB 1802</strain>
    </source>
</reference>
<feature type="domain" description="ORC1/DEAH AAA+ ATPase" evidence="1">
    <location>
        <begin position="113"/>
        <end position="214"/>
    </location>
</feature>
<dbReference type="RefSeq" id="WP_014018622.1">
    <property type="nucleotide sequence ID" value="NC_015914.1"/>
</dbReference>
<evidence type="ECO:0000313" key="3">
    <source>
        <dbReference type="Proteomes" id="UP000001635"/>
    </source>
</evidence>
<evidence type="ECO:0000259" key="1">
    <source>
        <dbReference type="Pfam" id="PF13401"/>
    </source>
</evidence>